<dbReference type="KEGG" id="acm:AciX9_3338"/>
<accession>E8X2P9</accession>
<dbReference type="HOGENOM" id="CLU_2409151_0_0_0"/>
<dbReference type="AlphaFoldDB" id="E8X2P9"/>
<evidence type="ECO:0000313" key="2">
    <source>
        <dbReference type="Proteomes" id="UP000000343"/>
    </source>
</evidence>
<protein>
    <submittedName>
        <fullName evidence="1">Uncharacterized protein</fullName>
    </submittedName>
</protein>
<name>E8X2P9_GRATM</name>
<reference evidence="2" key="1">
    <citation type="submission" date="2011-01" db="EMBL/GenBank/DDBJ databases">
        <title>Complete sequence of chromosome of Acidobacterium sp. MP5ACTX9.</title>
        <authorList>
            <consortium name="US DOE Joint Genome Institute"/>
            <person name="Lucas S."/>
            <person name="Copeland A."/>
            <person name="Lapidus A."/>
            <person name="Cheng J.-F."/>
            <person name="Goodwin L."/>
            <person name="Pitluck S."/>
            <person name="Teshima H."/>
            <person name="Detter J.C."/>
            <person name="Han C."/>
            <person name="Tapia R."/>
            <person name="Land M."/>
            <person name="Hauser L."/>
            <person name="Kyrpides N."/>
            <person name="Ivanova N."/>
            <person name="Ovchinnikova G."/>
            <person name="Pagani I."/>
            <person name="Rawat S.R."/>
            <person name="Mannisto M."/>
            <person name="Haggblom M.M."/>
            <person name="Woyke T."/>
        </authorList>
    </citation>
    <scope>NUCLEOTIDE SEQUENCE [LARGE SCALE GENOMIC DNA]</scope>
    <source>
        <strain evidence="2">MP5ACTX9</strain>
    </source>
</reference>
<dbReference type="Proteomes" id="UP000000343">
    <property type="component" value="Chromosome"/>
</dbReference>
<sequence length="92" mass="10620">MYTREDVQGKIALPNTTGWTSLLMTSFRDEMRDRVVRVKVKQAEYDPEDFRTLRSAFDEEIRMYEECLACAEAAIGRLTHLAEQSADLGTDR</sequence>
<organism evidence="2">
    <name type="scientific">Granulicella tundricola (strain ATCC BAA-1859 / DSM 23138 / MP5ACTX9)</name>
    <dbReference type="NCBI Taxonomy" id="1198114"/>
    <lineage>
        <taxon>Bacteria</taxon>
        <taxon>Pseudomonadati</taxon>
        <taxon>Acidobacteriota</taxon>
        <taxon>Terriglobia</taxon>
        <taxon>Terriglobales</taxon>
        <taxon>Acidobacteriaceae</taxon>
        <taxon>Granulicella</taxon>
    </lineage>
</organism>
<proteinExistence type="predicted"/>
<dbReference type="PaxDb" id="1198114-AciX9_3338"/>
<keyword evidence="2" id="KW-1185">Reference proteome</keyword>
<evidence type="ECO:0000313" key="1">
    <source>
        <dbReference type="EMBL" id="ADW70346.1"/>
    </source>
</evidence>
<dbReference type="EMBL" id="CP002480">
    <property type="protein sequence ID" value="ADW70346.1"/>
    <property type="molecule type" value="Genomic_DNA"/>
</dbReference>
<gene>
    <name evidence="1" type="ordered locus">AciX9_3338</name>
</gene>